<dbReference type="SUPFAM" id="SSF46785">
    <property type="entry name" value="Winged helix' DNA-binding domain"/>
    <property type="match status" value="1"/>
</dbReference>
<accession>A0ABX4H9T2</accession>
<reference evidence="7 8" key="1">
    <citation type="submission" date="2017-08" db="EMBL/GenBank/DDBJ databases">
        <title>Whole genome sequences of 6 clinical strains closest to Corynebacterium imitans.</title>
        <authorList>
            <person name="Bernier A.-M."/>
            <person name="Burdz T."/>
            <person name="Bernard K."/>
        </authorList>
    </citation>
    <scope>NUCLEOTIDE SEQUENCE [LARGE SCALE GENOMIC DNA]</scope>
    <source>
        <strain evidence="7 8">NML93-0607</strain>
    </source>
</reference>
<dbReference type="SUPFAM" id="SSF53850">
    <property type="entry name" value="Periplasmic binding protein-like II"/>
    <property type="match status" value="1"/>
</dbReference>
<organism evidence="7 8">
    <name type="scientific">Corynebacterium hadale</name>
    <dbReference type="NCBI Taxonomy" id="2026255"/>
    <lineage>
        <taxon>Bacteria</taxon>
        <taxon>Bacillati</taxon>
        <taxon>Actinomycetota</taxon>
        <taxon>Actinomycetes</taxon>
        <taxon>Mycobacteriales</taxon>
        <taxon>Corynebacteriaceae</taxon>
        <taxon>Corynebacterium</taxon>
    </lineage>
</organism>
<proteinExistence type="inferred from homology"/>
<evidence type="ECO:0000256" key="4">
    <source>
        <dbReference type="ARBA" id="ARBA00023159"/>
    </source>
</evidence>
<dbReference type="EMBL" id="NSGO01000005">
    <property type="protein sequence ID" value="PAT06087.1"/>
    <property type="molecule type" value="Genomic_DNA"/>
</dbReference>
<name>A0ABX4H9T2_9CORY</name>
<evidence type="ECO:0000259" key="6">
    <source>
        <dbReference type="PROSITE" id="PS50931"/>
    </source>
</evidence>
<dbReference type="PANTHER" id="PTHR30346">
    <property type="entry name" value="TRANSCRIPTIONAL DUAL REGULATOR HCAR-RELATED"/>
    <property type="match status" value="1"/>
</dbReference>
<dbReference type="Pfam" id="PF03466">
    <property type="entry name" value="LysR_substrate"/>
    <property type="match status" value="1"/>
</dbReference>
<keyword evidence="8" id="KW-1185">Reference proteome</keyword>
<sequence>MDTKLLRAFVMLSQERHFSRAADQLDIAQPVLSQQIKRLEEELGSPLFYREVRPIQMTPAGEVVLPFAVQILETEKLVRRAAVARDGSTLGTVSVGYAGASVNPLLPRMVAAVDRCAPGINLDLKPMVYAGKTQSLVRSGELDLAFSRRPLIEPGLDERVVEYEELIFAVPEKHPCAHYNEVKIVEFKDDPWIAFPASKGSAVREAGIRLAQQSGYTPRVVQEGPDSYAILGMVASGIGVTLTVSSVTHICPPGVKFVPIAGGSQYLVATLVFPRHPSAATRLVMDAFNEEFPTPPRPLGDVYE</sequence>
<comment type="caution">
    <text evidence="7">The sequence shown here is derived from an EMBL/GenBank/DDBJ whole genome shotgun (WGS) entry which is preliminary data.</text>
</comment>
<evidence type="ECO:0000313" key="7">
    <source>
        <dbReference type="EMBL" id="PAT06087.1"/>
    </source>
</evidence>
<evidence type="ECO:0000313" key="8">
    <source>
        <dbReference type="Proteomes" id="UP000218281"/>
    </source>
</evidence>
<protein>
    <submittedName>
        <fullName evidence="7">LysR family transcriptional regulator</fullName>
    </submittedName>
</protein>
<keyword evidence="5" id="KW-0804">Transcription</keyword>
<dbReference type="RefSeq" id="WP_095535585.1">
    <property type="nucleotide sequence ID" value="NZ_NSGO01000005.1"/>
</dbReference>
<dbReference type="CDD" id="cd08414">
    <property type="entry name" value="PBP2_LTTR_aromatics_like"/>
    <property type="match status" value="1"/>
</dbReference>
<dbReference type="Proteomes" id="UP000218281">
    <property type="component" value="Unassembled WGS sequence"/>
</dbReference>
<dbReference type="PANTHER" id="PTHR30346:SF0">
    <property type="entry name" value="HCA OPERON TRANSCRIPTIONAL ACTIVATOR HCAR"/>
    <property type="match status" value="1"/>
</dbReference>
<dbReference type="Pfam" id="PF00126">
    <property type="entry name" value="HTH_1"/>
    <property type="match status" value="1"/>
</dbReference>
<dbReference type="PROSITE" id="PS50931">
    <property type="entry name" value="HTH_LYSR"/>
    <property type="match status" value="1"/>
</dbReference>
<dbReference type="Gene3D" id="1.10.10.10">
    <property type="entry name" value="Winged helix-like DNA-binding domain superfamily/Winged helix DNA-binding domain"/>
    <property type="match status" value="1"/>
</dbReference>
<dbReference type="InterPro" id="IPR036390">
    <property type="entry name" value="WH_DNA-bd_sf"/>
</dbReference>
<keyword evidence="4" id="KW-0010">Activator</keyword>
<dbReference type="Gene3D" id="3.40.190.10">
    <property type="entry name" value="Periplasmic binding protein-like II"/>
    <property type="match status" value="2"/>
</dbReference>
<dbReference type="InterPro" id="IPR005119">
    <property type="entry name" value="LysR_subst-bd"/>
</dbReference>
<evidence type="ECO:0000256" key="3">
    <source>
        <dbReference type="ARBA" id="ARBA00023125"/>
    </source>
</evidence>
<gene>
    <name evidence="7" type="ORF">CKJ81_05905</name>
</gene>
<dbReference type="InterPro" id="IPR000847">
    <property type="entry name" value="LysR_HTH_N"/>
</dbReference>
<keyword evidence="3" id="KW-0238">DNA-binding</keyword>
<feature type="domain" description="HTH lysR-type" evidence="6">
    <location>
        <begin position="1"/>
        <end position="58"/>
    </location>
</feature>
<comment type="similarity">
    <text evidence="1">Belongs to the LysR transcriptional regulatory family.</text>
</comment>
<evidence type="ECO:0000256" key="1">
    <source>
        <dbReference type="ARBA" id="ARBA00009437"/>
    </source>
</evidence>
<keyword evidence="2" id="KW-0805">Transcription regulation</keyword>
<dbReference type="PRINTS" id="PR00039">
    <property type="entry name" value="HTHLYSR"/>
</dbReference>
<evidence type="ECO:0000256" key="2">
    <source>
        <dbReference type="ARBA" id="ARBA00023015"/>
    </source>
</evidence>
<evidence type="ECO:0000256" key="5">
    <source>
        <dbReference type="ARBA" id="ARBA00023163"/>
    </source>
</evidence>
<dbReference type="InterPro" id="IPR036388">
    <property type="entry name" value="WH-like_DNA-bd_sf"/>
</dbReference>